<dbReference type="InterPro" id="IPR006311">
    <property type="entry name" value="TAT_signal"/>
</dbReference>
<dbReference type="InterPro" id="IPR023210">
    <property type="entry name" value="NADP_OxRdtase_dom"/>
</dbReference>
<dbReference type="PROSITE" id="PS51318">
    <property type="entry name" value="TAT"/>
    <property type="match status" value="1"/>
</dbReference>
<evidence type="ECO:0000259" key="2">
    <source>
        <dbReference type="Pfam" id="PF00248"/>
    </source>
</evidence>
<evidence type="ECO:0000313" key="4">
    <source>
        <dbReference type="Proteomes" id="UP000295763"/>
    </source>
</evidence>
<sequence>MNQRHYNHYDRRQFLKLAGLTTTAVASTTLLGGLPAYAVGVQAVGLTAKNAMPTRQLGALTVSQMGLGCMNMSVYYGTHLSDADGARLIRQVYDMGIDFFDTAEVYGAFTNETLVGKGLKPFRQQVKLATKFGFNINDKGESIGLDSRPASIRKAVEGSLKHLQTDYIDLLYQHRVDPNVPIEDVAGTVKDLVKEGKVLHFGLSEAVPSTIRKAHAVLPVAAVQSEFSLLERSPESNGVFDICQELGIGFVAWGPLQQGLLTGKLRVEDLAKRPDDLRHTFRRFSPENLAKNAQLGEYLQQFGRKYNATAAQIALAWVMAKRPFVVPIAGTGRLDHLQENLGALQVPLTAADILEIETAFAKMGVAGERMNEAQLSIIDKD</sequence>
<dbReference type="GO" id="GO:0005737">
    <property type="term" value="C:cytoplasm"/>
    <property type="evidence" value="ECO:0007669"/>
    <property type="project" value="TreeGrafter"/>
</dbReference>
<protein>
    <submittedName>
        <fullName evidence="3">Aryl-alcohol dehydrogenase-like predicted oxidoreductase</fullName>
    </submittedName>
</protein>
<proteinExistence type="predicted"/>
<comment type="caution">
    <text evidence="3">The sequence shown here is derived from an EMBL/GenBank/DDBJ whole genome shotgun (WGS) entry which is preliminary data.</text>
</comment>
<dbReference type="Gene3D" id="3.20.20.100">
    <property type="entry name" value="NADP-dependent oxidoreductase domain"/>
    <property type="match status" value="1"/>
</dbReference>
<organism evidence="3 4">
    <name type="scientific">Cricetibacter osteomyelitidis</name>
    <dbReference type="NCBI Taxonomy" id="1521931"/>
    <lineage>
        <taxon>Bacteria</taxon>
        <taxon>Pseudomonadati</taxon>
        <taxon>Pseudomonadota</taxon>
        <taxon>Gammaproteobacteria</taxon>
        <taxon>Pasteurellales</taxon>
        <taxon>Pasteurellaceae</taxon>
        <taxon>Cricetibacter</taxon>
    </lineage>
</organism>
<dbReference type="PANTHER" id="PTHR43625:SF77">
    <property type="entry name" value="ALDO-KETO REDUCTASE"/>
    <property type="match status" value="1"/>
</dbReference>
<dbReference type="Pfam" id="PF00248">
    <property type="entry name" value="Aldo_ket_red"/>
    <property type="match status" value="1"/>
</dbReference>
<dbReference type="InterPro" id="IPR036812">
    <property type="entry name" value="NAD(P)_OxRdtase_dom_sf"/>
</dbReference>
<gene>
    <name evidence="3" type="ORF">EDC44_10652</name>
</gene>
<dbReference type="Proteomes" id="UP000295763">
    <property type="component" value="Unassembled WGS sequence"/>
</dbReference>
<dbReference type="InterPro" id="IPR050791">
    <property type="entry name" value="Aldo-Keto_reductase"/>
</dbReference>
<evidence type="ECO:0000256" key="1">
    <source>
        <dbReference type="ARBA" id="ARBA00023002"/>
    </source>
</evidence>
<dbReference type="EMBL" id="SLYB01000006">
    <property type="protein sequence ID" value="TCP95993.1"/>
    <property type="molecule type" value="Genomic_DNA"/>
</dbReference>
<keyword evidence="1" id="KW-0560">Oxidoreductase</keyword>
<dbReference type="AlphaFoldDB" id="A0A4V2T242"/>
<dbReference type="SUPFAM" id="SSF51430">
    <property type="entry name" value="NAD(P)-linked oxidoreductase"/>
    <property type="match status" value="1"/>
</dbReference>
<feature type="domain" description="NADP-dependent oxidoreductase" evidence="2">
    <location>
        <begin position="65"/>
        <end position="357"/>
    </location>
</feature>
<accession>A0A4V2T242</accession>
<keyword evidence="4" id="KW-1185">Reference proteome</keyword>
<dbReference type="RefSeq" id="WP_243647900.1">
    <property type="nucleotide sequence ID" value="NZ_SLYB01000006.1"/>
</dbReference>
<evidence type="ECO:0000313" key="3">
    <source>
        <dbReference type="EMBL" id="TCP95993.1"/>
    </source>
</evidence>
<dbReference type="GO" id="GO:0016491">
    <property type="term" value="F:oxidoreductase activity"/>
    <property type="evidence" value="ECO:0007669"/>
    <property type="project" value="UniProtKB-KW"/>
</dbReference>
<reference evidence="3 4" key="1">
    <citation type="submission" date="2019-03" db="EMBL/GenBank/DDBJ databases">
        <title>Genomic Encyclopedia of Type Strains, Phase IV (KMG-IV): sequencing the most valuable type-strain genomes for metagenomic binning, comparative biology and taxonomic classification.</title>
        <authorList>
            <person name="Goeker M."/>
        </authorList>
    </citation>
    <scope>NUCLEOTIDE SEQUENCE [LARGE SCALE GENOMIC DNA]</scope>
    <source>
        <strain evidence="3 4">DSM 28404</strain>
    </source>
</reference>
<dbReference type="PANTHER" id="PTHR43625">
    <property type="entry name" value="AFLATOXIN B1 ALDEHYDE REDUCTASE"/>
    <property type="match status" value="1"/>
</dbReference>
<name>A0A4V2T242_9PAST</name>